<name>A0A1M5NKM6_9FLAO</name>
<dbReference type="SUPFAM" id="SSF143430">
    <property type="entry name" value="TTP0101/SSO1404-like"/>
    <property type="match status" value="1"/>
</dbReference>
<protein>
    <recommendedName>
        <fullName evidence="3">CRISPR associated protein Cas2</fullName>
    </recommendedName>
</protein>
<evidence type="ECO:0000313" key="1">
    <source>
        <dbReference type="EMBL" id="SHG89739.1"/>
    </source>
</evidence>
<dbReference type="STRING" id="570519.SAMN04488116_2837"/>
<dbReference type="RefSeq" id="WP_073180788.1">
    <property type="nucleotide sequence ID" value="NZ_FQWL01000005.1"/>
</dbReference>
<evidence type="ECO:0000313" key="2">
    <source>
        <dbReference type="Proteomes" id="UP000184532"/>
    </source>
</evidence>
<dbReference type="Proteomes" id="UP000184532">
    <property type="component" value="Unassembled WGS sequence"/>
</dbReference>
<gene>
    <name evidence="1" type="ORF">SAMN04488116_2837</name>
</gene>
<dbReference type="OrthoDB" id="2656750at2"/>
<evidence type="ECO:0008006" key="3">
    <source>
        <dbReference type="Google" id="ProtNLM"/>
    </source>
</evidence>
<reference evidence="2" key="1">
    <citation type="submission" date="2016-11" db="EMBL/GenBank/DDBJ databases">
        <authorList>
            <person name="Varghese N."/>
            <person name="Submissions S."/>
        </authorList>
    </citation>
    <scope>NUCLEOTIDE SEQUENCE [LARGE SCALE GENOMIC DNA]</scope>
    <source>
        <strain evidence="2">DSM 22638</strain>
    </source>
</reference>
<organism evidence="1 2">
    <name type="scientific">Flagellimonas flava</name>
    <dbReference type="NCBI Taxonomy" id="570519"/>
    <lineage>
        <taxon>Bacteria</taxon>
        <taxon>Pseudomonadati</taxon>
        <taxon>Bacteroidota</taxon>
        <taxon>Flavobacteriia</taxon>
        <taxon>Flavobacteriales</taxon>
        <taxon>Flavobacteriaceae</taxon>
        <taxon>Flagellimonas</taxon>
    </lineage>
</organism>
<dbReference type="AlphaFoldDB" id="A0A1M5NKM6"/>
<proteinExistence type="predicted"/>
<dbReference type="EMBL" id="FQWL01000005">
    <property type="protein sequence ID" value="SHG89739.1"/>
    <property type="molecule type" value="Genomic_DNA"/>
</dbReference>
<sequence length="83" mass="9669">MALYFLSYDLRNNRDYQKLYDELKSFGAIQVLESTWCFKRVNTSIAALRDYFKGFIDKDDGLLIDESVGWATYNSNNTPNNLP</sequence>
<keyword evidence="2" id="KW-1185">Reference proteome</keyword>
<accession>A0A1M5NKM6</accession>